<evidence type="ECO:0000313" key="3">
    <source>
        <dbReference type="WBParaSite" id="ECPE_0001775601-mRNA-1"/>
    </source>
</evidence>
<proteinExistence type="predicted"/>
<reference evidence="1 2" key="2">
    <citation type="submission" date="2018-11" db="EMBL/GenBank/DDBJ databases">
        <authorList>
            <consortium name="Pathogen Informatics"/>
        </authorList>
    </citation>
    <scope>NUCLEOTIDE SEQUENCE [LARGE SCALE GENOMIC DNA]</scope>
    <source>
        <strain evidence="1 2">Egypt</strain>
    </source>
</reference>
<dbReference type="AlphaFoldDB" id="A0A183BES6"/>
<dbReference type="EMBL" id="UZAN01070968">
    <property type="protein sequence ID" value="VDP95019.1"/>
    <property type="molecule type" value="Genomic_DNA"/>
</dbReference>
<dbReference type="Proteomes" id="UP000272942">
    <property type="component" value="Unassembled WGS sequence"/>
</dbReference>
<evidence type="ECO:0000313" key="2">
    <source>
        <dbReference type="Proteomes" id="UP000272942"/>
    </source>
</evidence>
<gene>
    <name evidence="1" type="ORF">ECPE_LOCUS17711</name>
</gene>
<reference evidence="3" key="1">
    <citation type="submission" date="2016-06" db="UniProtKB">
        <authorList>
            <consortium name="WormBaseParasite"/>
        </authorList>
    </citation>
    <scope>IDENTIFICATION</scope>
</reference>
<sequence length="88" mass="10165">MEFQAQWDKPKLGTELKVILVSMRYPPYERIIVDGHKDPDEELTIKTIYHTTVAREYISKVFDFERAFEAACEESAEWSNHGGVSGND</sequence>
<organism evidence="3">
    <name type="scientific">Echinostoma caproni</name>
    <dbReference type="NCBI Taxonomy" id="27848"/>
    <lineage>
        <taxon>Eukaryota</taxon>
        <taxon>Metazoa</taxon>
        <taxon>Spiralia</taxon>
        <taxon>Lophotrochozoa</taxon>
        <taxon>Platyhelminthes</taxon>
        <taxon>Trematoda</taxon>
        <taxon>Digenea</taxon>
        <taxon>Plagiorchiida</taxon>
        <taxon>Echinostomata</taxon>
        <taxon>Echinostomatoidea</taxon>
        <taxon>Echinostomatidae</taxon>
        <taxon>Echinostoma</taxon>
    </lineage>
</organism>
<name>A0A183BES6_9TREM</name>
<dbReference type="WBParaSite" id="ECPE_0001775601-mRNA-1">
    <property type="protein sequence ID" value="ECPE_0001775601-mRNA-1"/>
    <property type="gene ID" value="ECPE_0001775601"/>
</dbReference>
<protein>
    <submittedName>
        <fullName evidence="1 3">Uncharacterized protein</fullName>
    </submittedName>
</protein>
<evidence type="ECO:0000313" key="1">
    <source>
        <dbReference type="EMBL" id="VDP95019.1"/>
    </source>
</evidence>
<keyword evidence="2" id="KW-1185">Reference proteome</keyword>
<accession>A0A183BES6</accession>